<keyword evidence="3" id="KW-1185">Reference proteome</keyword>
<sequence length="213" mass="23804">MAIRDEESVKWPNPIKSNSGNQEQYCHFHRSRGHTTEACKQLKEEIERLIRQGYLGRFIANPPGRKDTPPTGGQPTQKQPQNNHQMVGEINTIAGGPLLSNQVLLAANEEPAQKKNRVDHCIIFDDTDLEGIHTPHQDPLVINAGIGDPCFNVKRILVDNGSSVDVLFYSTFLSMGLVRKKLQPAAWPLYSFDNRPVWVEGTISLPVTLGEFP</sequence>
<reference evidence="2 3" key="2">
    <citation type="journal article" date="2017" name="Nature">
        <title>The Apostasia genome and the evolution of orchids.</title>
        <authorList>
            <person name="Zhang G.Q."/>
            <person name="Liu K.W."/>
            <person name="Li Z."/>
            <person name="Lohaus R."/>
            <person name="Hsiao Y.Y."/>
            <person name="Niu S.C."/>
            <person name="Wang J.Y."/>
            <person name="Lin Y.C."/>
            <person name="Xu Q."/>
            <person name="Chen L.J."/>
            <person name="Yoshida K."/>
            <person name="Fujiwara S."/>
            <person name="Wang Z.W."/>
            <person name="Zhang Y.Q."/>
            <person name="Mitsuda N."/>
            <person name="Wang M."/>
            <person name="Liu G.H."/>
            <person name="Pecoraro L."/>
            <person name="Huang H.X."/>
            <person name="Xiao X.J."/>
            <person name="Lin M."/>
            <person name="Wu X.Y."/>
            <person name="Wu W.L."/>
            <person name="Chen Y.Y."/>
            <person name="Chang S.B."/>
            <person name="Sakamoto S."/>
            <person name="Ohme-Takagi M."/>
            <person name="Yagi M."/>
            <person name="Zeng S.J."/>
            <person name="Shen C.Y."/>
            <person name="Yeh C.M."/>
            <person name="Luo Y.B."/>
            <person name="Tsai W.C."/>
            <person name="Van de Peer Y."/>
            <person name="Liu Z.J."/>
        </authorList>
    </citation>
    <scope>NUCLEOTIDE SEQUENCE [LARGE SCALE GENOMIC DNA]</scope>
    <source>
        <tissue evidence="2">The whole plant</tissue>
    </source>
</reference>
<feature type="region of interest" description="Disordered" evidence="1">
    <location>
        <begin position="58"/>
        <end position="82"/>
    </location>
</feature>
<accession>A0A2I0VUQ3</accession>
<dbReference type="PANTHER" id="PTHR33240:SF16">
    <property type="match status" value="1"/>
</dbReference>
<dbReference type="EMBL" id="KZ503219">
    <property type="protein sequence ID" value="PKU67130.1"/>
    <property type="molecule type" value="Genomic_DNA"/>
</dbReference>
<name>A0A2I0VUQ3_9ASPA</name>
<feature type="compositionally biased region" description="Low complexity" evidence="1">
    <location>
        <begin position="69"/>
        <end position="81"/>
    </location>
</feature>
<evidence type="ECO:0008006" key="4">
    <source>
        <dbReference type="Google" id="ProtNLM"/>
    </source>
</evidence>
<gene>
    <name evidence="2" type="ORF">MA16_Dca012991</name>
</gene>
<evidence type="ECO:0000256" key="1">
    <source>
        <dbReference type="SAM" id="MobiDB-lite"/>
    </source>
</evidence>
<evidence type="ECO:0000313" key="3">
    <source>
        <dbReference type="Proteomes" id="UP000233837"/>
    </source>
</evidence>
<dbReference type="AlphaFoldDB" id="A0A2I0VUQ3"/>
<reference evidence="2 3" key="1">
    <citation type="journal article" date="2016" name="Sci. Rep.">
        <title>The Dendrobium catenatum Lindl. genome sequence provides insights into polysaccharide synthase, floral development and adaptive evolution.</title>
        <authorList>
            <person name="Zhang G.Q."/>
            <person name="Xu Q."/>
            <person name="Bian C."/>
            <person name="Tsai W.C."/>
            <person name="Yeh C.M."/>
            <person name="Liu K.W."/>
            <person name="Yoshida K."/>
            <person name="Zhang L.S."/>
            <person name="Chang S.B."/>
            <person name="Chen F."/>
            <person name="Shi Y."/>
            <person name="Su Y.Y."/>
            <person name="Zhang Y.Q."/>
            <person name="Chen L.J."/>
            <person name="Yin Y."/>
            <person name="Lin M."/>
            <person name="Huang H."/>
            <person name="Deng H."/>
            <person name="Wang Z.W."/>
            <person name="Zhu S.L."/>
            <person name="Zhao X."/>
            <person name="Deng C."/>
            <person name="Niu S.C."/>
            <person name="Huang J."/>
            <person name="Wang M."/>
            <person name="Liu G.H."/>
            <person name="Yang H.J."/>
            <person name="Xiao X.J."/>
            <person name="Hsiao Y.Y."/>
            <person name="Wu W.L."/>
            <person name="Chen Y.Y."/>
            <person name="Mitsuda N."/>
            <person name="Ohme-Takagi M."/>
            <person name="Luo Y.B."/>
            <person name="Van de Peer Y."/>
            <person name="Liu Z.J."/>
        </authorList>
    </citation>
    <scope>NUCLEOTIDE SEQUENCE [LARGE SCALE GENOMIC DNA]</scope>
    <source>
        <tissue evidence="2">The whole plant</tissue>
    </source>
</reference>
<dbReference type="CDD" id="cd00303">
    <property type="entry name" value="retropepsin_like"/>
    <property type="match status" value="1"/>
</dbReference>
<protein>
    <recommendedName>
        <fullName evidence="4">Retrotransposon gag domain-containing protein</fullName>
    </recommendedName>
</protein>
<dbReference type="PANTHER" id="PTHR33240">
    <property type="entry name" value="OS08G0508500 PROTEIN"/>
    <property type="match status" value="1"/>
</dbReference>
<dbReference type="Proteomes" id="UP000233837">
    <property type="component" value="Unassembled WGS sequence"/>
</dbReference>
<evidence type="ECO:0000313" key="2">
    <source>
        <dbReference type="EMBL" id="PKU67130.1"/>
    </source>
</evidence>
<organism evidence="2 3">
    <name type="scientific">Dendrobium catenatum</name>
    <dbReference type="NCBI Taxonomy" id="906689"/>
    <lineage>
        <taxon>Eukaryota</taxon>
        <taxon>Viridiplantae</taxon>
        <taxon>Streptophyta</taxon>
        <taxon>Embryophyta</taxon>
        <taxon>Tracheophyta</taxon>
        <taxon>Spermatophyta</taxon>
        <taxon>Magnoliopsida</taxon>
        <taxon>Liliopsida</taxon>
        <taxon>Asparagales</taxon>
        <taxon>Orchidaceae</taxon>
        <taxon>Epidendroideae</taxon>
        <taxon>Malaxideae</taxon>
        <taxon>Dendrobiinae</taxon>
        <taxon>Dendrobium</taxon>
    </lineage>
</organism>
<proteinExistence type="predicted"/>